<dbReference type="PANTHER" id="PTHR43151">
    <property type="entry name" value="FEOA FAMILY PROTEIN"/>
    <property type="match status" value="1"/>
</dbReference>
<dbReference type="PANTHER" id="PTHR43151:SF1">
    <property type="entry name" value="SSR2333 PROTEIN"/>
    <property type="match status" value="1"/>
</dbReference>
<dbReference type="AlphaFoldDB" id="A0AA97FEQ5"/>
<dbReference type="GO" id="GO:0046914">
    <property type="term" value="F:transition metal ion binding"/>
    <property type="evidence" value="ECO:0007669"/>
    <property type="project" value="InterPro"/>
</dbReference>
<dbReference type="RefSeq" id="WP_317136365.1">
    <property type="nucleotide sequence ID" value="NZ_CP043875.1"/>
</dbReference>
<dbReference type="InterPro" id="IPR007167">
    <property type="entry name" value="Fe-transptr_FeoA-like"/>
</dbReference>
<gene>
    <name evidence="3" type="ORF">F1737_09610</name>
</gene>
<proteinExistence type="predicted"/>
<dbReference type="Pfam" id="PF04023">
    <property type="entry name" value="FeoA"/>
    <property type="match status" value="1"/>
</dbReference>
<dbReference type="SMART" id="SM00899">
    <property type="entry name" value="FeoA"/>
    <property type="match status" value="1"/>
</dbReference>
<name>A0AA97FEQ5_9EURY</name>
<keyword evidence="1" id="KW-0408">Iron</keyword>
<evidence type="ECO:0000256" key="1">
    <source>
        <dbReference type="ARBA" id="ARBA00023004"/>
    </source>
</evidence>
<dbReference type="InterPro" id="IPR053184">
    <property type="entry name" value="FeoA-like"/>
</dbReference>
<dbReference type="Proteomes" id="UP001301797">
    <property type="component" value="Chromosome"/>
</dbReference>
<feature type="domain" description="Ferrous iron transporter FeoA-like" evidence="2">
    <location>
        <begin position="1"/>
        <end position="71"/>
    </location>
</feature>
<reference evidence="3 4" key="1">
    <citation type="submission" date="2019-09" db="EMBL/GenBank/DDBJ databases">
        <title>The complete genome of Methanoplanus sp. FWC-SCC4.</title>
        <authorList>
            <person name="Chen S.-C."/>
            <person name="Zhou Y.-Z."/>
            <person name="Lai M.-C."/>
        </authorList>
    </citation>
    <scope>NUCLEOTIDE SEQUENCE [LARGE SCALE GENOMIC DNA]</scope>
    <source>
        <strain evidence="3 4">FWC-SCC4</strain>
    </source>
</reference>
<dbReference type="EMBL" id="CP043875">
    <property type="protein sequence ID" value="WOF16923.1"/>
    <property type="molecule type" value="Genomic_DNA"/>
</dbReference>
<sequence>MMLTSLKKNEQGYIEKIDGGEELKQRLSLRGIIKGARLKVINSRCGPVIVDINGSVLALGRGMAGKIIVERCSDD</sequence>
<dbReference type="InterPro" id="IPR008988">
    <property type="entry name" value="Transcriptional_repressor_C"/>
</dbReference>
<dbReference type="GeneID" id="85230423"/>
<accession>A0AA97FEQ5</accession>
<keyword evidence="4" id="KW-1185">Reference proteome</keyword>
<dbReference type="SUPFAM" id="SSF50037">
    <property type="entry name" value="C-terminal domain of transcriptional repressors"/>
    <property type="match status" value="1"/>
</dbReference>
<protein>
    <submittedName>
        <fullName evidence="3">Ferrous iron transport protein A</fullName>
    </submittedName>
</protein>
<dbReference type="Gene3D" id="2.30.30.90">
    <property type="match status" value="1"/>
</dbReference>
<organism evidence="3 4">
    <name type="scientific">Methanochimaera problematica</name>
    <dbReference type="NCBI Taxonomy" id="2609417"/>
    <lineage>
        <taxon>Archaea</taxon>
        <taxon>Methanobacteriati</taxon>
        <taxon>Methanobacteriota</taxon>
        <taxon>Stenosarchaea group</taxon>
        <taxon>Methanomicrobia</taxon>
        <taxon>Methanomicrobiales</taxon>
        <taxon>Methanomicrobiaceae</taxon>
        <taxon>Methanochimaera</taxon>
    </lineage>
</organism>
<evidence type="ECO:0000313" key="3">
    <source>
        <dbReference type="EMBL" id="WOF16923.1"/>
    </source>
</evidence>
<evidence type="ECO:0000259" key="2">
    <source>
        <dbReference type="SMART" id="SM00899"/>
    </source>
</evidence>
<evidence type="ECO:0000313" key="4">
    <source>
        <dbReference type="Proteomes" id="UP001301797"/>
    </source>
</evidence>
<dbReference type="KEGG" id="mefw:F1737_09610"/>
<dbReference type="InterPro" id="IPR038157">
    <property type="entry name" value="FeoA_core_dom"/>
</dbReference>